<feature type="repeat" description="TPR" evidence="3">
    <location>
        <begin position="486"/>
        <end position="519"/>
    </location>
</feature>
<dbReference type="InterPro" id="IPR011990">
    <property type="entry name" value="TPR-like_helical_dom_sf"/>
</dbReference>
<dbReference type="Gene3D" id="1.25.40.10">
    <property type="entry name" value="Tetratricopeptide repeat domain"/>
    <property type="match status" value="3"/>
</dbReference>
<dbReference type="RefSeq" id="WP_228233509.1">
    <property type="nucleotide sequence ID" value="NZ_JAJGNA010000005.1"/>
</dbReference>
<dbReference type="PROSITE" id="PS50005">
    <property type="entry name" value="TPR"/>
    <property type="match status" value="1"/>
</dbReference>
<dbReference type="PANTHER" id="PTHR45586">
    <property type="entry name" value="TPR REPEAT-CONTAINING PROTEIN PA4667"/>
    <property type="match status" value="1"/>
</dbReference>
<evidence type="ECO:0000313" key="7">
    <source>
        <dbReference type="Proteomes" id="UP001108027"/>
    </source>
</evidence>
<keyword evidence="7" id="KW-1185">Reference proteome</keyword>
<name>A0A9Q3YLZ2_9GAMM</name>
<keyword evidence="2 3" id="KW-0802">TPR repeat</keyword>
<dbReference type="Pfam" id="PF14559">
    <property type="entry name" value="TPR_19"/>
    <property type="match status" value="1"/>
</dbReference>
<keyword evidence="5" id="KW-0732">Signal</keyword>
<dbReference type="PROSITE" id="PS51257">
    <property type="entry name" value="PROKAR_LIPOPROTEIN"/>
    <property type="match status" value="1"/>
</dbReference>
<dbReference type="SMART" id="SM00028">
    <property type="entry name" value="TPR"/>
    <property type="match status" value="7"/>
</dbReference>
<dbReference type="Proteomes" id="UP001108027">
    <property type="component" value="Unassembled WGS sequence"/>
</dbReference>
<evidence type="ECO:0000256" key="2">
    <source>
        <dbReference type="ARBA" id="ARBA00022803"/>
    </source>
</evidence>
<evidence type="ECO:0000256" key="1">
    <source>
        <dbReference type="ARBA" id="ARBA00022737"/>
    </source>
</evidence>
<organism evidence="6 7">
    <name type="scientific">Alloalcanivorax marinus</name>
    <dbReference type="NCBI Taxonomy" id="1177169"/>
    <lineage>
        <taxon>Bacteria</taxon>
        <taxon>Pseudomonadati</taxon>
        <taxon>Pseudomonadota</taxon>
        <taxon>Gammaproteobacteria</taxon>
        <taxon>Oceanospirillales</taxon>
        <taxon>Alcanivoracaceae</taxon>
        <taxon>Alloalcanivorax</taxon>
    </lineage>
</organism>
<dbReference type="SUPFAM" id="SSF48452">
    <property type="entry name" value="TPR-like"/>
    <property type="match status" value="2"/>
</dbReference>
<dbReference type="PANTHER" id="PTHR45586:SF1">
    <property type="entry name" value="LIPOPOLYSACCHARIDE ASSEMBLY PROTEIN B"/>
    <property type="match status" value="1"/>
</dbReference>
<dbReference type="Pfam" id="PF12895">
    <property type="entry name" value="ANAPC3"/>
    <property type="match status" value="1"/>
</dbReference>
<evidence type="ECO:0000256" key="5">
    <source>
        <dbReference type="SAM" id="SignalP"/>
    </source>
</evidence>
<reference evidence="6" key="1">
    <citation type="submission" date="2021-10" db="EMBL/GenBank/DDBJ databases">
        <title>The diversity and Nitrogen Metabolism of Culturable Nitrate-Utilizing Bacteria Within the Oxygen Minimum Zone of the Changjiang (Yangtze River)Estuary.</title>
        <authorList>
            <person name="Zhang D."/>
            <person name="Zheng J."/>
            <person name="Liu S."/>
            <person name="He W."/>
        </authorList>
    </citation>
    <scope>NUCLEOTIDE SEQUENCE</scope>
    <source>
        <strain evidence="6">FXH-223</strain>
    </source>
</reference>
<feature type="chain" id="PRO_5040297400" evidence="5">
    <location>
        <begin position="22"/>
        <end position="566"/>
    </location>
</feature>
<dbReference type="InterPro" id="IPR051012">
    <property type="entry name" value="CellSynth/LPSAsmb/PSIAsmb"/>
</dbReference>
<dbReference type="Pfam" id="PF13432">
    <property type="entry name" value="TPR_16"/>
    <property type="match status" value="3"/>
</dbReference>
<comment type="caution">
    <text evidence="6">The sequence shown here is derived from an EMBL/GenBank/DDBJ whole genome shotgun (WGS) entry which is preliminary data.</text>
</comment>
<feature type="signal peptide" evidence="5">
    <location>
        <begin position="1"/>
        <end position="21"/>
    </location>
</feature>
<proteinExistence type="predicted"/>
<feature type="region of interest" description="Disordered" evidence="4">
    <location>
        <begin position="22"/>
        <end position="41"/>
    </location>
</feature>
<keyword evidence="1" id="KW-0677">Repeat</keyword>
<dbReference type="InterPro" id="IPR019734">
    <property type="entry name" value="TPR_rpt"/>
</dbReference>
<dbReference type="AlphaFoldDB" id="A0A9Q3YLZ2"/>
<evidence type="ECO:0000256" key="4">
    <source>
        <dbReference type="SAM" id="MobiDB-lite"/>
    </source>
</evidence>
<gene>
    <name evidence="6" type="ORF">LL252_06670</name>
</gene>
<accession>A0A9Q3YLZ2</accession>
<feature type="compositionally biased region" description="Pro residues" evidence="4">
    <location>
        <begin position="22"/>
        <end position="36"/>
    </location>
</feature>
<dbReference type="EMBL" id="JAJGNA010000005">
    <property type="protein sequence ID" value="MCC4308252.1"/>
    <property type="molecule type" value="Genomic_DNA"/>
</dbReference>
<protein>
    <submittedName>
        <fullName evidence="6">Tetratricopeptide repeat protein</fullName>
    </submittedName>
</protein>
<evidence type="ECO:0000256" key="3">
    <source>
        <dbReference type="PROSITE-ProRule" id="PRU00339"/>
    </source>
</evidence>
<evidence type="ECO:0000313" key="6">
    <source>
        <dbReference type="EMBL" id="MCC4308252.1"/>
    </source>
</evidence>
<sequence length="566" mass="62032">MNARPSLVVAALLALAGCAQTPPAPPAAPTPPPRDLPPIEYDGETLGDLLVAETAAQRQSLAVTLEYYARAARTTGDPEVIAQATKLATFLERTDQARELADLWLDRQPDNADALRLAALARIRQGDSDGAAALIDRLLAAHGSDALLPLVAEASNMDDADNQELLEALSQLADRYPHQAPLWYARALDRRQRSDLPGALDATRRALKEDPEHLEAALLQAQLLFEAGQPKKALKRVAERVEAHPDSRRARVAYVRLLLAARQYDEAREQLQILAERNPQDLDLQYSLALLALDAGAVESAEEILHQLLRQGYRPNQMRLHLGQAAEARGAVDEAIDEYLKVKGSDALQAQVQAARLLYTSGRGDRGHALITSLTRQFPDRADLLWVSEAEMRASTGDAQGALALLDHALEADPDNPDLLYARAMTAGQLGRTEQMEADLQRVLALDPDDTAALNALGYTWADRGAHLEQAHDMIARALAAEPDDPAILDSMGWVLYRLGRPEEALPYLRRAYQQQPDAEVSAHLGEVLWALNERDAALRVWRAALAKEPQSPLLLDTLQRLEVTP</sequence>